<dbReference type="InterPro" id="IPR023346">
    <property type="entry name" value="Lysozyme-like_dom_sf"/>
</dbReference>
<dbReference type="InterPro" id="IPR012289">
    <property type="entry name" value="Lytic_TGlycosylase_superhlx_L"/>
</dbReference>
<dbReference type="InterPro" id="IPR008258">
    <property type="entry name" value="Transglycosylase_SLT_dom_1"/>
</dbReference>
<keyword evidence="2" id="KW-0732">Signal</keyword>
<dbReference type="PANTHER" id="PTHR37423:SF5">
    <property type="entry name" value="SOLUBLE LYTIC MUREIN TRANSGLYCOSYLASE"/>
    <property type="match status" value="1"/>
</dbReference>
<evidence type="ECO:0000256" key="1">
    <source>
        <dbReference type="ARBA" id="ARBA00007734"/>
    </source>
</evidence>
<sequence>MAVQADGRTDFLAAEQALKNGDRGRFEQLSASLRDYPLYPYLRFADLTRNLDAVPDDAIESFIADDPDSQLASRLRLAYLSRLAKAGRWSDYVRLYRPDDSVERRCLFLHALIESGRAGEALPQIEPVWLVGRSQPAACDPVFTTWRQTGQLTTALVWQRIRLAMESGEVSLARTLGRLLPETEQVWHQRWLAVDQDPALVLDSDQFSENHPLRAAILAHGIVRLASRAPDRAAQALTRLSHWLEVDQGAKDRVHAAVGRALSRTGDRLGLAYWDGLRATGGNLPEQETRLRAAIDLKAWDWLVKWIAAMPDGEEKRERWLYWQGRAEERLGRAVEARASFEQAAAQRSFWGFMAADRINRPYRLDHAPTPAEPARIRRLVQSPAFRRIQELHRLERETDIRREWRALTQDLEPADLLAAAYVADALRWHDQAIFTLARTGYWDDLELRFPLRYRDLVAEQAWQIGIADDWIFAVMRQESVFARTVASAAGAIGLMQLMPKTAAEVAAELGLGTPSRWALFDPGLNIALGASYLARMRDGFGHVALATAAYNAGPSRVRRWLPENCTEADLWIARIPFTETRGYVERVLTYRVIYADRLGLEPIRLRDMLPPVPGADFWRSK</sequence>
<dbReference type="InterPro" id="IPR037061">
    <property type="entry name" value="Lytic_TGlycoase_superhlx_L_sf"/>
</dbReference>
<proteinExistence type="inferred from homology"/>
<dbReference type="PANTHER" id="PTHR37423">
    <property type="entry name" value="SOLUBLE LYTIC MUREIN TRANSGLYCOSYLASE-RELATED"/>
    <property type="match status" value="1"/>
</dbReference>
<gene>
    <name evidence="5" type="ORF">EDC35_105132</name>
</gene>
<dbReference type="Gene3D" id="1.25.20.10">
    <property type="entry name" value="Bacterial muramidases"/>
    <property type="match status" value="1"/>
</dbReference>
<dbReference type="EMBL" id="SMAO01000005">
    <property type="protein sequence ID" value="TCT20693.1"/>
    <property type="molecule type" value="Genomic_DNA"/>
</dbReference>
<dbReference type="InterPro" id="IPR008939">
    <property type="entry name" value="Lytic_TGlycosylase_superhlx_U"/>
</dbReference>
<keyword evidence="6" id="KW-1185">Reference proteome</keyword>
<dbReference type="Pfam" id="PF00760">
    <property type="entry name" value="Cucumo_coat"/>
    <property type="match status" value="1"/>
</dbReference>
<accession>A0A4R3N0Z4</accession>
<dbReference type="Pfam" id="PF14718">
    <property type="entry name" value="SLT_L"/>
    <property type="match status" value="1"/>
</dbReference>
<dbReference type="Proteomes" id="UP000295717">
    <property type="component" value="Unassembled WGS sequence"/>
</dbReference>
<dbReference type="Pfam" id="PF01464">
    <property type="entry name" value="SLT"/>
    <property type="match status" value="1"/>
</dbReference>
<dbReference type="CDD" id="cd13401">
    <property type="entry name" value="Slt70-like"/>
    <property type="match status" value="1"/>
</dbReference>
<dbReference type="AlphaFoldDB" id="A0A4R3N0Z4"/>
<feature type="domain" description="Lytic transglycosylase superhelical linker" evidence="4">
    <location>
        <begin position="381"/>
        <end position="446"/>
    </location>
</feature>
<dbReference type="SUPFAM" id="SSF53955">
    <property type="entry name" value="Lysozyme-like"/>
    <property type="match status" value="1"/>
</dbReference>
<evidence type="ECO:0000313" key="5">
    <source>
        <dbReference type="EMBL" id="TCT20693.1"/>
    </source>
</evidence>
<evidence type="ECO:0000259" key="3">
    <source>
        <dbReference type="Pfam" id="PF01464"/>
    </source>
</evidence>
<evidence type="ECO:0000259" key="4">
    <source>
        <dbReference type="Pfam" id="PF14718"/>
    </source>
</evidence>
<dbReference type="GO" id="GO:0042597">
    <property type="term" value="C:periplasmic space"/>
    <property type="evidence" value="ECO:0007669"/>
    <property type="project" value="InterPro"/>
</dbReference>
<dbReference type="Gene3D" id="1.10.1240.20">
    <property type="entry name" value="Lytic transglycosylase, superhelical linker domain"/>
    <property type="match status" value="1"/>
</dbReference>
<name>A0A4R3N0Z4_9GAMM</name>
<dbReference type="Gene3D" id="1.10.530.10">
    <property type="match status" value="1"/>
</dbReference>
<protein>
    <submittedName>
        <fullName evidence="5">Soluble lytic murein transglycosylase</fullName>
    </submittedName>
</protein>
<dbReference type="GO" id="GO:0004553">
    <property type="term" value="F:hydrolase activity, hydrolyzing O-glycosyl compounds"/>
    <property type="evidence" value="ECO:0007669"/>
    <property type="project" value="InterPro"/>
</dbReference>
<comment type="similarity">
    <text evidence="1">Belongs to the transglycosylase Slt family.</text>
</comment>
<evidence type="ECO:0000313" key="6">
    <source>
        <dbReference type="Proteomes" id="UP000295717"/>
    </source>
</evidence>
<reference evidence="5 6" key="1">
    <citation type="submission" date="2019-03" db="EMBL/GenBank/DDBJ databases">
        <title>Genomic Encyclopedia of Type Strains, Phase IV (KMG-IV): sequencing the most valuable type-strain genomes for metagenomic binning, comparative biology and taxonomic classification.</title>
        <authorList>
            <person name="Goeker M."/>
        </authorList>
    </citation>
    <scope>NUCLEOTIDE SEQUENCE [LARGE SCALE GENOMIC DNA]</scope>
    <source>
        <strain evidence="5 6">DSM 13587</strain>
    </source>
</reference>
<comment type="caution">
    <text evidence="5">The sequence shown here is derived from an EMBL/GenBank/DDBJ whole genome shotgun (WGS) entry which is preliminary data.</text>
</comment>
<evidence type="ECO:0000256" key="2">
    <source>
        <dbReference type="ARBA" id="ARBA00022729"/>
    </source>
</evidence>
<dbReference type="SUPFAM" id="SSF48435">
    <property type="entry name" value="Bacterial muramidases"/>
    <property type="match status" value="1"/>
</dbReference>
<organism evidence="5 6">
    <name type="scientific">Thiobaca trueperi</name>
    <dbReference type="NCBI Taxonomy" id="127458"/>
    <lineage>
        <taxon>Bacteria</taxon>
        <taxon>Pseudomonadati</taxon>
        <taxon>Pseudomonadota</taxon>
        <taxon>Gammaproteobacteria</taxon>
        <taxon>Chromatiales</taxon>
        <taxon>Chromatiaceae</taxon>
        <taxon>Thiobaca</taxon>
    </lineage>
</organism>
<feature type="domain" description="Transglycosylase SLT" evidence="3">
    <location>
        <begin position="457"/>
        <end position="565"/>
    </location>
</feature>